<organism evidence="2">
    <name type="scientific">Alkalihalophilus sp. As8PL</name>
    <dbReference type="NCBI Taxonomy" id="3237103"/>
    <lineage>
        <taxon>Bacteria</taxon>
        <taxon>Bacillati</taxon>
        <taxon>Bacillota</taxon>
        <taxon>Bacilli</taxon>
        <taxon>Bacillales</taxon>
        <taxon>Bacillaceae</taxon>
        <taxon>Alkalihalophilus</taxon>
    </lineage>
</organism>
<protein>
    <submittedName>
        <fullName evidence="2">Uncharacterized protein</fullName>
    </submittedName>
</protein>
<dbReference type="EMBL" id="CP162551">
    <property type="protein sequence ID" value="XDI37707.1"/>
    <property type="molecule type" value="Genomic_DNA"/>
</dbReference>
<proteinExistence type="predicted"/>
<name>A0AB39BVW7_9BACI</name>
<dbReference type="AlphaFoldDB" id="A0AB39BVW7"/>
<evidence type="ECO:0000256" key="1">
    <source>
        <dbReference type="SAM" id="Phobius"/>
    </source>
</evidence>
<reference evidence="2" key="1">
    <citation type="submission" date="2024-07" db="EMBL/GenBank/DDBJ databases">
        <title>Identification and characteristics of an arsenic-resistant bacterial isolate, which belongs to a novel species.</title>
        <authorList>
            <person name="Juszczyk A."/>
            <person name="Kowalczyk A."/>
            <person name="Was K."/>
            <person name="Kosowicz W."/>
            <person name="Budzyn A."/>
            <person name="Latowski D."/>
        </authorList>
    </citation>
    <scope>NUCLEOTIDE SEQUENCE</scope>
    <source>
        <strain evidence="2">As8PL</strain>
    </source>
</reference>
<keyword evidence="1" id="KW-0812">Transmembrane</keyword>
<feature type="transmembrane region" description="Helical" evidence="1">
    <location>
        <begin position="36"/>
        <end position="53"/>
    </location>
</feature>
<sequence>MRTFFDLTWYGFQVLLVMIVILIIIAVTRKFIKRKLPLALTVLLIILGGFYVIDQTRYTTFEELFSTQLHEETTVESITITVMDLSQSPPERKGTLTVTDETILKRLVEDLSEIKLREGSDPSPYKDFTIRIVTTNETGDRQFVTESLFLNIDQHHLNHYEIVSDTNHLKTIEGLVRSEETEWED</sequence>
<accession>A0AB39BVW7</accession>
<feature type="transmembrane region" description="Helical" evidence="1">
    <location>
        <begin position="7"/>
        <end position="27"/>
    </location>
</feature>
<dbReference type="RefSeq" id="WP_368505036.1">
    <property type="nucleotide sequence ID" value="NZ_CP162551.1"/>
</dbReference>
<keyword evidence="1" id="KW-0472">Membrane</keyword>
<gene>
    <name evidence="2" type="ORF">AB3N04_05145</name>
</gene>
<evidence type="ECO:0000313" key="2">
    <source>
        <dbReference type="EMBL" id="XDI37707.1"/>
    </source>
</evidence>
<keyword evidence="1" id="KW-1133">Transmembrane helix</keyword>